<dbReference type="Proteomes" id="UP001626628">
    <property type="component" value="Chromosome"/>
</dbReference>
<organism evidence="1 2">
    <name type="scientific">Streptomyces sirii</name>
    <dbReference type="NCBI Taxonomy" id="3127701"/>
    <lineage>
        <taxon>Bacteria</taxon>
        <taxon>Bacillati</taxon>
        <taxon>Actinomycetota</taxon>
        <taxon>Actinomycetes</taxon>
        <taxon>Kitasatosporales</taxon>
        <taxon>Streptomycetaceae</taxon>
        <taxon>Streptomyces</taxon>
    </lineage>
</organism>
<reference evidence="1 2" key="1">
    <citation type="submission" date="2024-03" db="EMBL/GenBank/DDBJ databases">
        <title>The complete genome of Streptomyces sirii sp.nov.</title>
        <authorList>
            <person name="Zakalyukina Y.V."/>
            <person name="Belik A.R."/>
            <person name="Biryukov M.V."/>
            <person name="Baturina O.A."/>
            <person name="Kabilov M.R."/>
        </authorList>
    </citation>
    <scope>NUCLEOTIDE SEQUENCE [LARGE SCALE GENOMIC DNA]</scope>
    <source>
        <strain evidence="1 2">BP-8</strain>
    </source>
</reference>
<evidence type="ECO:0000313" key="2">
    <source>
        <dbReference type="Proteomes" id="UP001626628"/>
    </source>
</evidence>
<name>A0ABZ2QDE6_9ACTN</name>
<evidence type="ECO:0000313" key="1">
    <source>
        <dbReference type="EMBL" id="WXK74546.1"/>
    </source>
</evidence>
<accession>A0ABZ2QDE6</accession>
<keyword evidence="2" id="KW-1185">Reference proteome</keyword>
<gene>
    <name evidence="1" type="ORF">WAB15_00250</name>
</gene>
<dbReference type="RefSeq" id="WP_407284808.1">
    <property type="nucleotide sequence ID" value="NZ_CP147982.1"/>
</dbReference>
<protein>
    <submittedName>
        <fullName evidence="1">Uncharacterized protein</fullName>
    </submittedName>
</protein>
<proteinExistence type="predicted"/>
<dbReference type="EMBL" id="CP147982">
    <property type="protein sequence ID" value="WXK74546.1"/>
    <property type="molecule type" value="Genomic_DNA"/>
</dbReference>
<sequence>MSVVTFYTLECVEQEDWNGADDIYITINGVRAYSTSIEKGDKRHINKSFPFSGDVATVRMYESDRLDDDDLLGEQIPLLGDGEMKFREDGAHYTLSYKLS</sequence>